<sequence>MPMNKLNNLIEKYELTNIIKVIIILLILYLAYRLFTSTNEKFNNNNYGNGDVIEGFANITNGTTYGNVISLLNKNNTPNYSKNTCTFQLDGNYRIDSLQFVFNSNANVTPSSTLLAYSSTLPISIQYVDPNNIKHDIKATASIGNINSGSPITYTTNTTSPYTLQLSSITDQFNKIIFTSQIILTIGESTNNISTYIDSTGNGYISKFGIFGGSINLPILADYDTNRVNQKLSALAFTSTTPISTIISSTLNSSVYNFTNNNDQLIYALQFDYNIAKTLANSTTSNATTTTSNATTTTNASILPILTTTVTPFYINITYTNSIYPGQNFAINNVYNVRSDANRLQPDSTNIQYIFFNTNEAIIANNISFTVQSVLDNNNYINKITCTNLQALCTIPQSADISTFQQTVNTINGINDKSTNICPSINELVDTQTKTQQICDNLEYQDKIKSEKIRLQRNQQYLLKLKDQQDQVDQLNQVIQDLEGKRQARAQSADQLRVLQYQKQKSDASTIRDLANQRLESQSNNQLYLDVNVNTI</sequence>
<reference evidence="3" key="1">
    <citation type="journal article" date="2020" name="Nature">
        <title>Giant virus diversity and host interactions through global metagenomics.</title>
        <authorList>
            <person name="Schulz F."/>
            <person name="Roux S."/>
            <person name="Paez-Espino D."/>
            <person name="Jungbluth S."/>
            <person name="Walsh D.A."/>
            <person name="Denef V.J."/>
            <person name="McMahon K.D."/>
            <person name="Konstantinidis K.T."/>
            <person name="Eloe-Fadrosh E.A."/>
            <person name="Kyrpides N.C."/>
            <person name="Woyke T."/>
        </authorList>
    </citation>
    <scope>NUCLEOTIDE SEQUENCE</scope>
    <source>
        <strain evidence="3">GVMAG-M-3300009161-52</strain>
    </source>
</reference>
<keyword evidence="2" id="KW-1133">Transmembrane helix</keyword>
<dbReference type="EMBL" id="MN738982">
    <property type="protein sequence ID" value="QHT33982.1"/>
    <property type="molecule type" value="Genomic_DNA"/>
</dbReference>
<name>A0A6C0EYX6_9ZZZZ</name>
<proteinExistence type="predicted"/>
<feature type="transmembrane region" description="Helical" evidence="2">
    <location>
        <begin position="12"/>
        <end position="32"/>
    </location>
</feature>
<evidence type="ECO:0000313" key="3">
    <source>
        <dbReference type="EMBL" id="QHT33982.1"/>
    </source>
</evidence>
<keyword evidence="2" id="KW-0812">Transmembrane</keyword>
<keyword evidence="2" id="KW-0472">Membrane</keyword>
<evidence type="ECO:0000256" key="1">
    <source>
        <dbReference type="SAM" id="Coils"/>
    </source>
</evidence>
<accession>A0A6C0EYX6</accession>
<evidence type="ECO:0000256" key="2">
    <source>
        <dbReference type="SAM" id="Phobius"/>
    </source>
</evidence>
<keyword evidence="1" id="KW-0175">Coiled coil</keyword>
<organism evidence="3">
    <name type="scientific">viral metagenome</name>
    <dbReference type="NCBI Taxonomy" id="1070528"/>
    <lineage>
        <taxon>unclassified sequences</taxon>
        <taxon>metagenomes</taxon>
        <taxon>organismal metagenomes</taxon>
    </lineage>
</organism>
<dbReference type="AlphaFoldDB" id="A0A6C0EYX6"/>
<protein>
    <submittedName>
        <fullName evidence="3">Uncharacterized protein</fullName>
    </submittedName>
</protein>
<feature type="coiled-coil region" evidence="1">
    <location>
        <begin position="458"/>
        <end position="485"/>
    </location>
</feature>